<evidence type="ECO:0000256" key="2">
    <source>
        <dbReference type="SAM" id="Phobius"/>
    </source>
</evidence>
<sequence>MAYRILHRQWRLQRPMWILMLFELAGMITALVLFGIEQPDLYRTKFWQIGYDHGLNSNPNMILYAYANYKPLPTVPFVWSQSLTNFNVAISVIVLFFLLVKLIAFIMKLWYPLVAVFINFSLVALWATSVYGQAGPDYADPTRPSPVAWYIRMGCDIAKPYRAVKLCYLAKGTFAVTVFMLFIYLCNLGLAIHSMLPNELDKMNEGDEENDGESIRKGKSPEWEMQGVRGPSPTTPGVPFTPRTMAFRTLDRKGPGRFA</sequence>
<reference evidence="3" key="1">
    <citation type="submission" date="2018-03" db="EMBL/GenBank/DDBJ databases">
        <authorList>
            <person name="Guldener U."/>
        </authorList>
    </citation>
    <scope>NUCLEOTIDE SEQUENCE</scope>
</reference>
<proteinExistence type="predicted"/>
<feature type="transmembrane region" description="Helical" evidence="2">
    <location>
        <begin position="174"/>
        <end position="196"/>
    </location>
</feature>
<dbReference type="Proteomes" id="UP001187682">
    <property type="component" value="Unassembled WGS sequence"/>
</dbReference>
<keyword evidence="2" id="KW-0812">Transmembrane</keyword>
<protein>
    <submittedName>
        <fullName evidence="3">Uncharacterized protein</fullName>
    </submittedName>
</protein>
<keyword evidence="2" id="KW-1133">Transmembrane helix</keyword>
<feature type="compositionally biased region" description="Basic and acidic residues" evidence="1">
    <location>
        <begin position="249"/>
        <end position="259"/>
    </location>
</feature>
<gene>
    <name evidence="3" type="ORF">DNG_04886</name>
</gene>
<name>A0AAE8MZE6_9PEZI</name>
<feature type="region of interest" description="Disordered" evidence="1">
    <location>
        <begin position="203"/>
        <end position="259"/>
    </location>
</feature>
<keyword evidence="4" id="KW-1185">Reference proteome</keyword>
<dbReference type="EMBL" id="ONZQ02000006">
    <property type="protein sequence ID" value="SPO02213.1"/>
    <property type="molecule type" value="Genomic_DNA"/>
</dbReference>
<evidence type="ECO:0000313" key="3">
    <source>
        <dbReference type="EMBL" id="SPO02213.1"/>
    </source>
</evidence>
<organism evidence="3 4">
    <name type="scientific">Cephalotrichum gorgonifer</name>
    <dbReference type="NCBI Taxonomy" id="2041049"/>
    <lineage>
        <taxon>Eukaryota</taxon>
        <taxon>Fungi</taxon>
        <taxon>Dikarya</taxon>
        <taxon>Ascomycota</taxon>
        <taxon>Pezizomycotina</taxon>
        <taxon>Sordariomycetes</taxon>
        <taxon>Hypocreomycetidae</taxon>
        <taxon>Microascales</taxon>
        <taxon>Microascaceae</taxon>
        <taxon>Cephalotrichum</taxon>
    </lineage>
</organism>
<accession>A0AAE8MZE6</accession>
<keyword evidence="2" id="KW-0472">Membrane</keyword>
<feature type="compositionally biased region" description="Basic and acidic residues" evidence="1">
    <location>
        <begin position="213"/>
        <end position="222"/>
    </location>
</feature>
<feature type="transmembrane region" description="Helical" evidence="2">
    <location>
        <begin position="113"/>
        <end position="134"/>
    </location>
</feature>
<comment type="caution">
    <text evidence="3">The sequence shown here is derived from an EMBL/GenBank/DDBJ whole genome shotgun (WGS) entry which is preliminary data.</text>
</comment>
<evidence type="ECO:0000313" key="4">
    <source>
        <dbReference type="Proteomes" id="UP001187682"/>
    </source>
</evidence>
<evidence type="ECO:0000256" key="1">
    <source>
        <dbReference type="SAM" id="MobiDB-lite"/>
    </source>
</evidence>
<feature type="transmembrane region" description="Helical" evidence="2">
    <location>
        <begin position="86"/>
        <end position="106"/>
    </location>
</feature>
<feature type="transmembrane region" description="Helical" evidence="2">
    <location>
        <begin position="16"/>
        <end position="36"/>
    </location>
</feature>
<dbReference type="AlphaFoldDB" id="A0AAE8MZE6"/>